<proteinExistence type="predicted"/>
<dbReference type="Proteomes" id="UP001165085">
    <property type="component" value="Unassembled WGS sequence"/>
</dbReference>
<dbReference type="Gene3D" id="3.40.50.150">
    <property type="entry name" value="Vaccinia Virus protein VP39"/>
    <property type="match status" value="1"/>
</dbReference>
<dbReference type="InterPro" id="IPR021829">
    <property type="entry name" value="DUF3419"/>
</dbReference>
<sequence length="739" mass="84177">MCERNVNRSARIKGKNVSMKQKFNRLDCTNRFEDALGWCMSPVMWFFLSIISPFLFVMKQVTDKLLFFMVGRNVIYNVNWEDPRVERAVLKLNEDDNVITIASAGCNSLDYIIDGARVTACDLNDCQIALCEIKVACAKILTYDEFFSIFASNDCDFLREIYPKRLRPMLTAPSASFWDEKIDTIDSFMYFGASGGLAYVAFRIFFPMIGLGWIRNACAERMPPNEFQGIIDVNKVYIKTAAWLIKKVLEPFAIAFAGVPLRQIQLGNKRHNTWLTVFENIIYRTDFCGDNYFYNGYILGYFDKHCCPNYLKEENFARMQANLKKGNLTLYTGTIEGFLKENMALKAAKKPYDTFTVASLLDHMDWMPHEWINSEISILMKNMDPATGRVFWRSFANDVHSPILQHLNPVEIDQYPEVEGAHAGQYAYHSCDRVGMYFSSWIANISECGNTIEPRSISWSDDSTTFDTSFLTTLKTGFKIVSFPIKQAIGLVETQKETANGHGKNIEAFYQDQASVYDSFRENFLHARCPMLTCLPTKTSGDMVWIDVGGGTARNLEFIPVDVLKARFKKIIVVDISPSLLDVAKARVAKHGLSDIVECVCCDFTDERSVKKHLPAAGSVDIVTFSYSLSMIPNKKCALENAERLLKSNGEGCLGVADFFERSGREHLLQYPIQLLRFIESKAHKYYFRCDGVHLLTDEVFENGLTSTMSKQFEEKFRGSVPLLPILRPYQGFAFFAKE</sequence>
<evidence type="ECO:0000256" key="1">
    <source>
        <dbReference type="SAM" id="Phobius"/>
    </source>
</evidence>
<dbReference type="AlphaFoldDB" id="A0A9W6ZBV4"/>
<reference evidence="4" key="1">
    <citation type="journal article" date="2023" name="Commun. Biol.">
        <title>Genome analysis of Parmales, the sister group of diatoms, reveals the evolutionary specialization of diatoms from phago-mixotrophs to photoautotrophs.</title>
        <authorList>
            <person name="Ban H."/>
            <person name="Sato S."/>
            <person name="Yoshikawa S."/>
            <person name="Yamada K."/>
            <person name="Nakamura Y."/>
            <person name="Ichinomiya M."/>
            <person name="Sato N."/>
            <person name="Blanc-Mathieu R."/>
            <person name="Endo H."/>
            <person name="Kuwata A."/>
            <person name="Ogata H."/>
        </authorList>
    </citation>
    <scope>NUCLEOTIDE SEQUENCE [LARGE SCALE GENOMIC DNA]</scope>
    <source>
        <strain evidence="4">NIES 3701</strain>
    </source>
</reference>
<protein>
    <recommendedName>
        <fullName evidence="2">Methyltransferase type 11 domain-containing protein</fullName>
    </recommendedName>
</protein>
<dbReference type="InterPro" id="IPR029063">
    <property type="entry name" value="SAM-dependent_MTases_sf"/>
</dbReference>
<name>A0A9W6ZBV4_9STRA</name>
<keyword evidence="1" id="KW-1133">Transmembrane helix</keyword>
<dbReference type="Pfam" id="PF11899">
    <property type="entry name" value="DUF3419"/>
    <property type="match status" value="1"/>
</dbReference>
<dbReference type="PANTHER" id="PTHR47473">
    <property type="entry name" value="BTA1P"/>
    <property type="match status" value="1"/>
</dbReference>
<evidence type="ECO:0000259" key="2">
    <source>
        <dbReference type="Pfam" id="PF08241"/>
    </source>
</evidence>
<feature type="domain" description="Methyltransferase type 11" evidence="2">
    <location>
        <begin position="547"/>
        <end position="651"/>
    </location>
</feature>
<dbReference type="PANTHER" id="PTHR47473:SF1">
    <property type="entry name" value="METHYLTRANSFERASE DOMAIN-CONTAINING PROTEIN"/>
    <property type="match status" value="1"/>
</dbReference>
<dbReference type="Pfam" id="PF08241">
    <property type="entry name" value="Methyltransf_11"/>
    <property type="match status" value="1"/>
</dbReference>
<comment type="caution">
    <text evidence="3">The sequence shown here is derived from an EMBL/GenBank/DDBJ whole genome shotgun (WGS) entry which is preliminary data.</text>
</comment>
<evidence type="ECO:0000313" key="3">
    <source>
        <dbReference type="EMBL" id="GMH51389.1"/>
    </source>
</evidence>
<accession>A0A9W6ZBV4</accession>
<dbReference type="CDD" id="cd02440">
    <property type="entry name" value="AdoMet_MTases"/>
    <property type="match status" value="1"/>
</dbReference>
<keyword evidence="4" id="KW-1185">Reference proteome</keyword>
<dbReference type="EMBL" id="BRXY01000003">
    <property type="protein sequence ID" value="GMH51389.1"/>
    <property type="molecule type" value="Genomic_DNA"/>
</dbReference>
<keyword evidence="1" id="KW-0812">Transmembrane</keyword>
<keyword evidence="1" id="KW-0472">Membrane</keyword>
<organism evidence="3 4">
    <name type="scientific">Triparma strigata</name>
    <dbReference type="NCBI Taxonomy" id="1606541"/>
    <lineage>
        <taxon>Eukaryota</taxon>
        <taxon>Sar</taxon>
        <taxon>Stramenopiles</taxon>
        <taxon>Ochrophyta</taxon>
        <taxon>Bolidophyceae</taxon>
        <taxon>Parmales</taxon>
        <taxon>Triparmaceae</taxon>
        <taxon>Triparma</taxon>
    </lineage>
</organism>
<dbReference type="SUPFAM" id="SSF53335">
    <property type="entry name" value="S-adenosyl-L-methionine-dependent methyltransferases"/>
    <property type="match status" value="1"/>
</dbReference>
<gene>
    <name evidence="3" type="ORF">TrST_g4602</name>
</gene>
<dbReference type="InterPro" id="IPR013216">
    <property type="entry name" value="Methyltransf_11"/>
</dbReference>
<evidence type="ECO:0000313" key="4">
    <source>
        <dbReference type="Proteomes" id="UP001165085"/>
    </source>
</evidence>
<feature type="transmembrane region" description="Helical" evidence="1">
    <location>
        <begin position="35"/>
        <end position="57"/>
    </location>
</feature>
<dbReference type="GO" id="GO:0008757">
    <property type="term" value="F:S-adenosylmethionine-dependent methyltransferase activity"/>
    <property type="evidence" value="ECO:0007669"/>
    <property type="project" value="InterPro"/>
</dbReference>
<dbReference type="OrthoDB" id="10253390at2759"/>